<dbReference type="PANTHER" id="PTHR33067">
    <property type="entry name" value="RNA-DIRECTED DNA POLYMERASE-RELATED"/>
    <property type="match status" value="1"/>
</dbReference>
<dbReference type="RefSeq" id="XP_056851564.1">
    <property type="nucleotide sequence ID" value="XM_056995584.1"/>
</dbReference>
<protein>
    <submittedName>
        <fullName evidence="2">Uncharacterized protein LOC130500648</fullName>
    </submittedName>
</protein>
<sequence length="238" mass="26367">MEILFNKVYRKPKRTLKKEQDPERFLISCSIHSHDLPNAICDTGSAVSIMAIDTAEVLGFKMELSKDSFTFVDKSKAKSAGMVRNVKVEIGECTIPVDFHVVEFKSDNTSSLLFGRVFLTTVGAVCDLKKNKMCLTNVDETIFYDTVEKKKSKEFISCIEMFEVPAPTTNAIREPAKPGPASIDIQFLLSKDPRLSKSSLPAYVFATGLSSLLRSLCNLRLCGGSPGLCEVFRVLSTF</sequence>
<dbReference type="PANTHER" id="PTHR33067:SF31">
    <property type="entry name" value="RNA-DIRECTED DNA POLYMERASE"/>
    <property type="match status" value="1"/>
</dbReference>
<evidence type="ECO:0000313" key="2">
    <source>
        <dbReference type="RefSeq" id="XP_056851564.1"/>
    </source>
</evidence>
<dbReference type="OrthoDB" id="1100365at2759"/>
<dbReference type="AlphaFoldDB" id="A0A9W3CJB3"/>
<keyword evidence="1" id="KW-1185">Reference proteome</keyword>
<organism evidence="1 2">
    <name type="scientific">Raphanus sativus</name>
    <name type="common">Radish</name>
    <name type="synonym">Raphanus raphanistrum var. sativus</name>
    <dbReference type="NCBI Taxonomy" id="3726"/>
    <lineage>
        <taxon>Eukaryota</taxon>
        <taxon>Viridiplantae</taxon>
        <taxon>Streptophyta</taxon>
        <taxon>Embryophyta</taxon>
        <taxon>Tracheophyta</taxon>
        <taxon>Spermatophyta</taxon>
        <taxon>Magnoliopsida</taxon>
        <taxon>eudicotyledons</taxon>
        <taxon>Gunneridae</taxon>
        <taxon>Pentapetalae</taxon>
        <taxon>rosids</taxon>
        <taxon>malvids</taxon>
        <taxon>Brassicales</taxon>
        <taxon>Brassicaceae</taxon>
        <taxon>Brassiceae</taxon>
        <taxon>Raphanus</taxon>
    </lineage>
</organism>
<dbReference type="KEGG" id="rsz:130500648"/>
<accession>A0A9W3CJB3</accession>
<gene>
    <name evidence="2" type="primary">LOC130500648</name>
</gene>
<proteinExistence type="predicted"/>
<name>A0A9W3CJB3_RAPSA</name>
<dbReference type="CDD" id="cd00303">
    <property type="entry name" value="retropepsin_like"/>
    <property type="match status" value="1"/>
</dbReference>
<dbReference type="Gene3D" id="2.40.70.10">
    <property type="entry name" value="Acid Proteases"/>
    <property type="match status" value="1"/>
</dbReference>
<dbReference type="GeneID" id="130500648"/>
<dbReference type="Proteomes" id="UP000504610">
    <property type="component" value="Unplaced"/>
</dbReference>
<reference evidence="2" key="1">
    <citation type="submission" date="2025-08" db="UniProtKB">
        <authorList>
            <consortium name="RefSeq"/>
        </authorList>
    </citation>
    <scope>IDENTIFICATION</scope>
    <source>
        <tissue evidence="2">Leaf</tissue>
    </source>
</reference>
<evidence type="ECO:0000313" key="1">
    <source>
        <dbReference type="Proteomes" id="UP000504610"/>
    </source>
</evidence>
<dbReference type="InterPro" id="IPR021109">
    <property type="entry name" value="Peptidase_aspartic_dom_sf"/>
</dbReference>
<dbReference type="SUPFAM" id="SSF50630">
    <property type="entry name" value="Acid proteases"/>
    <property type="match status" value="1"/>
</dbReference>